<name>A0A9X1TP19_STRM4</name>
<reference evidence="1" key="1">
    <citation type="submission" date="2022-01" db="EMBL/GenBank/DDBJ databases">
        <title>Draft Genome Sequences of Seven Type Strains of the Genus Streptomyces.</title>
        <authorList>
            <person name="Aziz S."/>
            <person name="Coretto E."/>
            <person name="Chronakova A."/>
            <person name="Sproer C."/>
            <person name="Huber K."/>
            <person name="Nouioui I."/>
            <person name="Gross H."/>
        </authorList>
    </citation>
    <scope>NUCLEOTIDE SEQUENCE</scope>
    <source>
        <strain evidence="1">DSM 103493</strain>
    </source>
</reference>
<dbReference type="RefSeq" id="WP_234766157.1">
    <property type="nucleotide sequence ID" value="NZ_JAKEIP010000164.1"/>
</dbReference>
<evidence type="ECO:0000313" key="2">
    <source>
        <dbReference type="Proteomes" id="UP001139384"/>
    </source>
</evidence>
<proteinExistence type="predicted"/>
<dbReference type="Proteomes" id="UP001139384">
    <property type="component" value="Unassembled WGS sequence"/>
</dbReference>
<evidence type="ECO:0000313" key="1">
    <source>
        <dbReference type="EMBL" id="MCF1597730.1"/>
    </source>
</evidence>
<dbReference type="EMBL" id="JAKEIP010000164">
    <property type="protein sequence ID" value="MCF1597730.1"/>
    <property type="molecule type" value="Genomic_DNA"/>
</dbReference>
<accession>A0A9X1TP19</accession>
<dbReference type="AlphaFoldDB" id="A0A9X1TP19"/>
<comment type="caution">
    <text evidence="1">The sequence shown here is derived from an EMBL/GenBank/DDBJ whole genome shotgun (WGS) entry which is preliminary data.</text>
</comment>
<organism evidence="1 2">
    <name type="scientific">Streptomyces muensis</name>
    <dbReference type="NCBI Taxonomy" id="1077944"/>
    <lineage>
        <taxon>Bacteria</taxon>
        <taxon>Bacillati</taxon>
        <taxon>Actinomycetota</taxon>
        <taxon>Actinomycetes</taxon>
        <taxon>Kitasatosporales</taxon>
        <taxon>Streptomycetaceae</taxon>
        <taxon>Streptomyces</taxon>
    </lineage>
</organism>
<keyword evidence="2" id="KW-1185">Reference proteome</keyword>
<protein>
    <submittedName>
        <fullName evidence="1">Uncharacterized protein</fullName>
    </submittedName>
</protein>
<gene>
    <name evidence="1" type="ORF">L0P92_29845</name>
</gene>
<sequence length="201" mass="21143">MTVTFTAAHRPPVGYAVSCCCPQATVLAPRFGSYPDAQEAADRANAAPGPRDPLPGCDLPEICPEYPLYAEEVDPDGEVPFVEFSNTNVVGVLEALGFPLTADAGAACDALEAGLPLEVPDDAAVIPVAVVDAHGQLGAGDFRARVLTALGLAPEDPGVPDLRLGRTVVCGRAPGYLQRRLRELYELADWCAAHGRDVAWH</sequence>